<dbReference type="InterPro" id="IPR029058">
    <property type="entry name" value="AB_hydrolase_fold"/>
</dbReference>
<dbReference type="GO" id="GO:0016787">
    <property type="term" value="F:hydrolase activity"/>
    <property type="evidence" value="ECO:0007669"/>
    <property type="project" value="UniProtKB-KW"/>
</dbReference>
<organism evidence="3 4">
    <name type="scientific">Pontibacter akesuensis</name>
    <dbReference type="NCBI Taxonomy" id="388950"/>
    <lineage>
        <taxon>Bacteria</taxon>
        <taxon>Pseudomonadati</taxon>
        <taxon>Bacteroidota</taxon>
        <taxon>Cytophagia</taxon>
        <taxon>Cytophagales</taxon>
        <taxon>Hymenobacteraceae</taxon>
        <taxon>Pontibacter</taxon>
    </lineage>
</organism>
<evidence type="ECO:0000259" key="2">
    <source>
        <dbReference type="Pfam" id="PF00561"/>
    </source>
</evidence>
<dbReference type="PRINTS" id="PR00111">
    <property type="entry name" value="ABHYDROLASE"/>
</dbReference>
<reference evidence="4" key="1">
    <citation type="submission" date="2016-10" db="EMBL/GenBank/DDBJ databases">
        <authorList>
            <person name="Varghese N."/>
        </authorList>
    </citation>
    <scope>NUCLEOTIDE SEQUENCE [LARGE SCALE GENOMIC DNA]</scope>
    <source>
        <strain evidence="4">DSM 18820</strain>
    </source>
</reference>
<evidence type="ECO:0000256" key="1">
    <source>
        <dbReference type="ARBA" id="ARBA00022801"/>
    </source>
</evidence>
<protein>
    <submittedName>
        <fullName evidence="3">Pimeloyl-ACP methyl ester carboxylesterase</fullName>
    </submittedName>
</protein>
<dbReference type="SUPFAM" id="SSF53474">
    <property type="entry name" value="alpha/beta-Hydrolases"/>
    <property type="match status" value="1"/>
</dbReference>
<evidence type="ECO:0000313" key="3">
    <source>
        <dbReference type="EMBL" id="SFU39358.1"/>
    </source>
</evidence>
<sequence length="280" mass="32205">MKVESRFVRVSGLRFHVVEVGPDTGEPVVLLHGFPDAWFSWQAQFDALRVAGFRAIAPDQRGYNLSDKPKGIQNYTVDKLAADVLRLADALRLNHFSLVGHDFGAMVCWKLALEHPERVKRMVISNVPHPMVMHNFLRSSLRQMQKSSYIGFFQLPLLPEKVLRLGNWQLLRQQLSSGLTKAQVQQYLQAWEQPGAINSMLNWYRAFRYNPGSPENNLVHVPTRIIWGKKDPYLLHEMAEASMKYVMLGDLRMLTEAGHWVQHDAPDKYNSLLLEHLIKP</sequence>
<dbReference type="Pfam" id="PF00561">
    <property type="entry name" value="Abhydrolase_1"/>
    <property type="match status" value="1"/>
</dbReference>
<dbReference type="OrthoDB" id="9773293at2"/>
<dbReference type="Gene3D" id="3.40.50.1820">
    <property type="entry name" value="alpha/beta hydrolase"/>
    <property type="match status" value="1"/>
</dbReference>
<dbReference type="InterPro" id="IPR000639">
    <property type="entry name" value="Epox_hydrolase-like"/>
</dbReference>
<dbReference type="Proteomes" id="UP000182491">
    <property type="component" value="Unassembled WGS sequence"/>
</dbReference>
<dbReference type="PRINTS" id="PR00412">
    <property type="entry name" value="EPOXHYDRLASE"/>
</dbReference>
<keyword evidence="4" id="KW-1185">Reference proteome</keyword>
<proteinExistence type="predicted"/>
<dbReference type="InterPro" id="IPR000073">
    <property type="entry name" value="AB_hydrolase_1"/>
</dbReference>
<gene>
    <name evidence="3" type="ORF">SAMN04487941_0447</name>
</gene>
<accession>A0A1I7FT74</accession>
<keyword evidence="1" id="KW-0378">Hydrolase</keyword>
<name>A0A1I7FT74_9BACT</name>
<evidence type="ECO:0000313" key="4">
    <source>
        <dbReference type="Proteomes" id="UP000182491"/>
    </source>
</evidence>
<dbReference type="EMBL" id="FPCA01000001">
    <property type="protein sequence ID" value="SFU39358.1"/>
    <property type="molecule type" value="Genomic_DNA"/>
</dbReference>
<dbReference type="RefSeq" id="WP_068839438.1">
    <property type="nucleotide sequence ID" value="NZ_BMXC01000001.1"/>
</dbReference>
<dbReference type="PANTHER" id="PTHR43329">
    <property type="entry name" value="EPOXIDE HYDROLASE"/>
    <property type="match status" value="1"/>
</dbReference>
<dbReference type="STRING" id="388950.GCA_001611675_03582"/>
<dbReference type="AlphaFoldDB" id="A0A1I7FT74"/>
<feature type="domain" description="AB hydrolase-1" evidence="2">
    <location>
        <begin position="27"/>
        <end position="266"/>
    </location>
</feature>